<accession>A0A9J7YS61</accession>
<keyword evidence="5" id="KW-0547">Nucleotide-binding</keyword>
<feature type="region of interest" description="Disordered" evidence="10">
    <location>
        <begin position="520"/>
        <end position="549"/>
    </location>
</feature>
<protein>
    <recommendedName>
        <fullName evidence="2">non-specific serine/threonine protein kinase</fullName>
        <ecNumber evidence="2">2.7.11.1</ecNumber>
    </recommendedName>
</protein>
<evidence type="ECO:0000313" key="13">
    <source>
        <dbReference type="Ensembl" id="ENSCCRP00000120130.1"/>
    </source>
</evidence>
<keyword evidence="7" id="KW-0067">ATP-binding</keyword>
<dbReference type="Pfam" id="PF00069">
    <property type="entry name" value="Pkinase"/>
    <property type="match status" value="1"/>
</dbReference>
<comment type="catalytic activity">
    <reaction evidence="8">
        <text>L-threonyl-[protein] + ATP = O-phospho-L-threonyl-[protein] + ADP + H(+)</text>
        <dbReference type="Rhea" id="RHEA:46608"/>
        <dbReference type="Rhea" id="RHEA-COMP:11060"/>
        <dbReference type="Rhea" id="RHEA-COMP:11605"/>
        <dbReference type="ChEBI" id="CHEBI:15378"/>
        <dbReference type="ChEBI" id="CHEBI:30013"/>
        <dbReference type="ChEBI" id="CHEBI:30616"/>
        <dbReference type="ChEBI" id="CHEBI:61977"/>
        <dbReference type="ChEBI" id="CHEBI:456216"/>
        <dbReference type="EC" id="2.7.11.1"/>
    </reaction>
</comment>
<keyword evidence="3" id="KW-0723">Serine/threonine-protein kinase</keyword>
<dbReference type="InterPro" id="IPR011009">
    <property type="entry name" value="Kinase-like_dom_sf"/>
</dbReference>
<evidence type="ECO:0000256" key="6">
    <source>
        <dbReference type="ARBA" id="ARBA00022777"/>
    </source>
</evidence>
<evidence type="ECO:0000256" key="9">
    <source>
        <dbReference type="ARBA" id="ARBA00048679"/>
    </source>
</evidence>
<keyword evidence="11" id="KW-0812">Transmembrane</keyword>
<comment type="catalytic activity">
    <reaction evidence="9">
        <text>L-seryl-[protein] + ATP = O-phospho-L-seryl-[protein] + ADP + H(+)</text>
        <dbReference type="Rhea" id="RHEA:17989"/>
        <dbReference type="Rhea" id="RHEA-COMP:9863"/>
        <dbReference type="Rhea" id="RHEA-COMP:11604"/>
        <dbReference type="ChEBI" id="CHEBI:15378"/>
        <dbReference type="ChEBI" id="CHEBI:29999"/>
        <dbReference type="ChEBI" id="CHEBI:30616"/>
        <dbReference type="ChEBI" id="CHEBI:83421"/>
        <dbReference type="ChEBI" id="CHEBI:456216"/>
        <dbReference type="EC" id="2.7.11.1"/>
    </reaction>
</comment>
<dbReference type="SUPFAM" id="SSF56112">
    <property type="entry name" value="Protein kinase-like (PK-like)"/>
    <property type="match status" value="2"/>
</dbReference>
<dbReference type="InterPro" id="IPR051131">
    <property type="entry name" value="NEK_Ser/Thr_kinase_NIMA"/>
</dbReference>
<name>A0A9J7YS61_CYPCA</name>
<evidence type="ECO:0000256" key="1">
    <source>
        <dbReference type="ARBA" id="ARBA00010090"/>
    </source>
</evidence>
<evidence type="ECO:0000256" key="7">
    <source>
        <dbReference type="ARBA" id="ARBA00022840"/>
    </source>
</evidence>
<dbReference type="InterPro" id="IPR008405">
    <property type="entry name" value="ApoL"/>
</dbReference>
<dbReference type="PROSITE" id="PS50011">
    <property type="entry name" value="PROTEIN_KINASE_DOM"/>
    <property type="match status" value="1"/>
</dbReference>
<dbReference type="Proteomes" id="UP001108240">
    <property type="component" value="Unplaced"/>
</dbReference>
<evidence type="ECO:0000256" key="5">
    <source>
        <dbReference type="ARBA" id="ARBA00022741"/>
    </source>
</evidence>
<sequence length="601" mass="66936">MGAELYVSPEVLKKKYKSKSDIWSLGWLLHDLCMLDVWKYSEMGNTQSAIKYPGYTLVSEDEQMILVKNEGGDQFVIKKFDRGQENNLNFLLQLDHPHIVHHKEVIAGPDCLYLVLELCEGGDLTQKIKHKTQEADTFSENEILDWTVKICMALKHLHDQQVLHKNLQPKSLFFTACGIIRLGEFGDIYEWSTDAHTTDTEALAYVAPENLSGRPYDQKSEIWRLGCVIYELCKLKSAFKARNPVEIVTKILTCSYEALPNTFSEDLRQLVKDTLQKDPEHRPSVNEILMRPFIIEHLHSMSIQTIEELYKTLDVMRNLADGLETVHFNTTVSSLTGGVVGLAGGITSIVGLILTPFTLGASLIVTGVGIGTAVAGGITAGASNITNMVNQQTNRRKIKMILTEFQEKITSIICCIQNISTAVETLQNEFSTSSGSLSSPQSGMRVGARLGRGLGGIPELLRLTQVVKVGHIAAQAARAVRVAEAATGVLSALFIAVDVFFVFLDSREIHNIRRDYALKSSRQESTSNQTTGLNDQTPNNSDTTNLLPSNTDQAEELKSETMKFVTKIKDTTEELQTILDTLRDTLRPQTQITENVFFNHR</sequence>
<dbReference type="PANTHER" id="PTHR44899">
    <property type="entry name" value="CAMK FAMILY PROTEIN KINASE"/>
    <property type="match status" value="1"/>
</dbReference>
<evidence type="ECO:0000259" key="12">
    <source>
        <dbReference type="PROSITE" id="PS50011"/>
    </source>
</evidence>
<feature type="compositionally biased region" description="Polar residues" evidence="10">
    <location>
        <begin position="523"/>
        <end position="549"/>
    </location>
</feature>
<dbReference type="GO" id="GO:0005576">
    <property type="term" value="C:extracellular region"/>
    <property type="evidence" value="ECO:0007669"/>
    <property type="project" value="InterPro"/>
</dbReference>
<dbReference type="AlphaFoldDB" id="A0A9J7YS61"/>
<feature type="transmembrane region" description="Helical" evidence="11">
    <location>
        <begin position="485"/>
        <end position="504"/>
    </location>
</feature>
<evidence type="ECO:0000256" key="10">
    <source>
        <dbReference type="SAM" id="MobiDB-lite"/>
    </source>
</evidence>
<dbReference type="Pfam" id="PF05461">
    <property type="entry name" value="ApoL"/>
    <property type="match status" value="1"/>
</dbReference>
<keyword evidence="11" id="KW-0472">Membrane</keyword>
<keyword evidence="4" id="KW-0808">Transferase</keyword>
<keyword evidence="11" id="KW-1133">Transmembrane helix</keyword>
<evidence type="ECO:0000256" key="4">
    <source>
        <dbReference type="ARBA" id="ARBA00022679"/>
    </source>
</evidence>
<feature type="domain" description="Protein kinase" evidence="12">
    <location>
        <begin position="32"/>
        <end position="294"/>
    </location>
</feature>
<dbReference type="InterPro" id="IPR000719">
    <property type="entry name" value="Prot_kinase_dom"/>
</dbReference>
<dbReference type="GeneTree" id="ENSGT00940000169789"/>
<evidence type="ECO:0000256" key="8">
    <source>
        <dbReference type="ARBA" id="ARBA00047899"/>
    </source>
</evidence>
<evidence type="ECO:0000256" key="3">
    <source>
        <dbReference type="ARBA" id="ARBA00022527"/>
    </source>
</evidence>
<evidence type="ECO:0000256" key="11">
    <source>
        <dbReference type="SAM" id="Phobius"/>
    </source>
</evidence>
<evidence type="ECO:0000313" key="14">
    <source>
        <dbReference type="Proteomes" id="UP001108240"/>
    </source>
</evidence>
<dbReference type="GO" id="GO:0008289">
    <property type="term" value="F:lipid binding"/>
    <property type="evidence" value="ECO:0007669"/>
    <property type="project" value="InterPro"/>
</dbReference>
<dbReference type="GO" id="GO:0042157">
    <property type="term" value="P:lipoprotein metabolic process"/>
    <property type="evidence" value="ECO:0007669"/>
    <property type="project" value="InterPro"/>
</dbReference>
<dbReference type="PANTHER" id="PTHR44899:SF3">
    <property type="entry name" value="SERINE_THREONINE-PROTEIN KINASE NEK1"/>
    <property type="match status" value="1"/>
</dbReference>
<comment type="similarity">
    <text evidence="1">Belongs to the apolipoprotein L family.</text>
</comment>
<dbReference type="Gene3D" id="3.30.200.20">
    <property type="entry name" value="Phosphorylase Kinase, domain 1"/>
    <property type="match status" value="1"/>
</dbReference>
<dbReference type="GO" id="GO:0006869">
    <property type="term" value="P:lipid transport"/>
    <property type="evidence" value="ECO:0007669"/>
    <property type="project" value="InterPro"/>
</dbReference>
<dbReference type="GO" id="GO:0005524">
    <property type="term" value="F:ATP binding"/>
    <property type="evidence" value="ECO:0007669"/>
    <property type="project" value="UniProtKB-KW"/>
</dbReference>
<dbReference type="Gene3D" id="1.10.510.10">
    <property type="entry name" value="Transferase(Phosphotransferase) domain 1"/>
    <property type="match status" value="2"/>
</dbReference>
<evidence type="ECO:0000256" key="2">
    <source>
        <dbReference type="ARBA" id="ARBA00012513"/>
    </source>
</evidence>
<proteinExistence type="inferred from homology"/>
<organism evidence="13 14">
    <name type="scientific">Cyprinus carpio carpio</name>
    <dbReference type="NCBI Taxonomy" id="630221"/>
    <lineage>
        <taxon>Eukaryota</taxon>
        <taxon>Metazoa</taxon>
        <taxon>Chordata</taxon>
        <taxon>Craniata</taxon>
        <taxon>Vertebrata</taxon>
        <taxon>Euteleostomi</taxon>
        <taxon>Actinopterygii</taxon>
        <taxon>Neopterygii</taxon>
        <taxon>Teleostei</taxon>
        <taxon>Ostariophysi</taxon>
        <taxon>Cypriniformes</taxon>
        <taxon>Cyprinidae</taxon>
        <taxon>Cyprininae</taxon>
        <taxon>Cyprinus</taxon>
    </lineage>
</organism>
<reference evidence="13" key="2">
    <citation type="submission" date="2025-09" db="UniProtKB">
        <authorList>
            <consortium name="Ensembl"/>
        </authorList>
    </citation>
    <scope>IDENTIFICATION</scope>
</reference>
<dbReference type="GO" id="GO:0004674">
    <property type="term" value="F:protein serine/threonine kinase activity"/>
    <property type="evidence" value="ECO:0007669"/>
    <property type="project" value="UniProtKB-KW"/>
</dbReference>
<keyword evidence="6" id="KW-0418">Kinase</keyword>
<dbReference type="Ensembl" id="ENSCCRT00000176291.1">
    <property type="protein sequence ID" value="ENSCCRP00000120130.1"/>
    <property type="gene ID" value="ENSCCRG00000067610.1"/>
</dbReference>
<dbReference type="EC" id="2.7.11.1" evidence="2"/>
<keyword evidence="14" id="KW-1185">Reference proteome</keyword>
<reference evidence="13" key="1">
    <citation type="submission" date="2025-08" db="UniProtKB">
        <authorList>
            <consortium name="Ensembl"/>
        </authorList>
    </citation>
    <scope>IDENTIFICATION</scope>
</reference>